<dbReference type="PANTHER" id="PTHR11875">
    <property type="entry name" value="TESTIS-SPECIFIC Y-ENCODED PROTEIN"/>
    <property type="match status" value="1"/>
</dbReference>
<dbReference type="GO" id="GO:0006334">
    <property type="term" value="P:nucleosome assembly"/>
    <property type="evidence" value="ECO:0007669"/>
    <property type="project" value="InterPro"/>
</dbReference>
<reference evidence="6" key="1">
    <citation type="submission" date="2020-07" db="EMBL/GenBank/DDBJ databases">
        <title>Ethylene signaling mediates host invasion by parasitic plants.</title>
        <authorList>
            <person name="Yoshida S."/>
        </authorList>
    </citation>
    <scope>NUCLEOTIDE SEQUENCE</scope>
    <source>
        <strain evidence="6">Okayama</strain>
    </source>
</reference>
<keyword evidence="7" id="KW-1185">Reference proteome</keyword>
<sequence>MVSNGAKRSRIAAAENVDQFDHDDVFFAIEKLQEAQDELDEINEEANKKILAIEKKYNEVRETVYIRRNEIISSIPDFWLTSFLNHHVLGNLLNEEDRKIFSYMESLHVEKLKDVRRGYCITFNFKANPYFENAKLSKTINFSDDGTLKSTGTTIKWKPGKAPADIINDDMKEGNKRPLPQKSFRPDTLEVDQDWVAELIKEELWTNPIEFINYDDDDTDGDGDGDDEDDELEEEDEDDEQDGSGKDDE</sequence>
<comment type="caution">
    <text evidence="6">The sequence shown here is derived from an EMBL/GenBank/DDBJ whole genome shotgun (WGS) entry which is preliminary data.</text>
</comment>
<gene>
    <name evidence="6" type="ORF">PHJA_001772800</name>
</gene>
<feature type="coiled-coil region" evidence="4">
    <location>
        <begin position="25"/>
        <end position="63"/>
    </location>
</feature>
<dbReference type="GO" id="GO:0042393">
    <property type="term" value="F:histone binding"/>
    <property type="evidence" value="ECO:0007669"/>
    <property type="project" value="UniProtKB-ARBA"/>
</dbReference>
<dbReference type="GO" id="GO:0000724">
    <property type="term" value="P:double-strand break repair via homologous recombination"/>
    <property type="evidence" value="ECO:0007669"/>
    <property type="project" value="UniProtKB-ARBA"/>
</dbReference>
<dbReference type="InterPro" id="IPR037231">
    <property type="entry name" value="NAP-like_sf"/>
</dbReference>
<dbReference type="OrthoDB" id="906857at2759"/>
<accession>A0A830C6E7</accession>
<keyword evidence="2" id="KW-0143">Chaperone</keyword>
<dbReference type="AlphaFoldDB" id="A0A830C6E7"/>
<dbReference type="SUPFAM" id="SSF143113">
    <property type="entry name" value="NAP-like"/>
    <property type="match status" value="1"/>
</dbReference>
<dbReference type="Gene3D" id="3.30.1120.90">
    <property type="entry name" value="Nucleosome assembly protein"/>
    <property type="match status" value="1"/>
</dbReference>
<evidence type="ECO:0000313" key="7">
    <source>
        <dbReference type="Proteomes" id="UP000653305"/>
    </source>
</evidence>
<evidence type="ECO:0000313" key="6">
    <source>
        <dbReference type="EMBL" id="GFP96287.1"/>
    </source>
</evidence>
<feature type="region of interest" description="Disordered" evidence="5">
    <location>
        <begin position="210"/>
        <end position="249"/>
    </location>
</feature>
<protein>
    <submittedName>
        <fullName evidence="6">Nap1-related protein 2</fullName>
    </submittedName>
</protein>
<dbReference type="Proteomes" id="UP000653305">
    <property type="component" value="Unassembled WGS sequence"/>
</dbReference>
<dbReference type="Pfam" id="PF00956">
    <property type="entry name" value="NAP"/>
    <property type="match status" value="1"/>
</dbReference>
<organism evidence="6 7">
    <name type="scientific">Phtheirospermum japonicum</name>
    <dbReference type="NCBI Taxonomy" id="374723"/>
    <lineage>
        <taxon>Eukaryota</taxon>
        <taxon>Viridiplantae</taxon>
        <taxon>Streptophyta</taxon>
        <taxon>Embryophyta</taxon>
        <taxon>Tracheophyta</taxon>
        <taxon>Spermatophyta</taxon>
        <taxon>Magnoliopsida</taxon>
        <taxon>eudicotyledons</taxon>
        <taxon>Gunneridae</taxon>
        <taxon>Pentapetalae</taxon>
        <taxon>asterids</taxon>
        <taxon>lamiids</taxon>
        <taxon>Lamiales</taxon>
        <taxon>Orobanchaceae</taxon>
        <taxon>Orobanchaceae incertae sedis</taxon>
        <taxon>Phtheirospermum</taxon>
    </lineage>
</organism>
<evidence type="ECO:0000256" key="5">
    <source>
        <dbReference type="SAM" id="MobiDB-lite"/>
    </source>
</evidence>
<comment type="similarity">
    <text evidence="1 3">Belongs to the nucleosome assembly protein (NAP) family.</text>
</comment>
<keyword evidence="4" id="KW-0175">Coiled coil</keyword>
<evidence type="ECO:0000256" key="3">
    <source>
        <dbReference type="RuleBase" id="RU003876"/>
    </source>
</evidence>
<evidence type="ECO:0000256" key="1">
    <source>
        <dbReference type="ARBA" id="ARBA00009947"/>
    </source>
</evidence>
<dbReference type="GO" id="GO:0005634">
    <property type="term" value="C:nucleus"/>
    <property type="evidence" value="ECO:0007669"/>
    <property type="project" value="InterPro"/>
</dbReference>
<name>A0A830C6E7_9LAMI</name>
<dbReference type="Gene3D" id="1.20.5.1500">
    <property type="match status" value="1"/>
</dbReference>
<evidence type="ECO:0000256" key="2">
    <source>
        <dbReference type="ARBA" id="ARBA00023186"/>
    </source>
</evidence>
<evidence type="ECO:0000256" key="4">
    <source>
        <dbReference type="SAM" id="Coils"/>
    </source>
</evidence>
<dbReference type="InterPro" id="IPR002164">
    <property type="entry name" value="NAP_family"/>
</dbReference>
<dbReference type="EMBL" id="BMAC01000430">
    <property type="protein sequence ID" value="GFP96287.1"/>
    <property type="molecule type" value="Genomic_DNA"/>
</dbReference>
<feature type="compositionally biased region" description="Acidic residues" evidence="5">
    <location>
        <begin position="213"/>
        <end position="242"/>
    </location>
</feature>
<proteinExistence type="inferred from homology"/>